<evidence type="ECO:0000313" key="2">
    <source>
        <dbReference type="Proteomes" id="UP000789405"/>
    </source>
</evidence>
<reference evidence="1" key="1">
    <citation type="submission" date="2021-06" db="EMBL/GenBank/DDBJ databases">
        <authorList>
            <person name="Kallberg Y."/>
            <person name="Tangrot J."/>
            <person name="Rosling A."/>
        </authorList>
    </citation>
    <scope>NUCLEOTIDE SEQUENCE</scope>
    <source>
        <strain evidence="1">MA453B</strain>
    </source>
</reference>
<accession>A0A9N9IQK9</accession>
<dbReference type="SUPFAM" id="SSF53098">
    <property type="entry name" value="Ribonuclease H-like"/>
    <property type="match status" value="1"/>
</dbReference>
<protein>
    <submittedName>
        <fullName evidence="1">6779_t:CDS:1</fullName>
    </submittedName>
</protein>
<gene>
    <name evidence="1" type="ORF">DERYTH_LOCUS16542</name>
</gene>
<dbReference type="AlphaFoldDB" id="A0A9N9IQK9"/>
<dbReference type="InterPro" id="IPR012337">
    <property type="entry name" value="RNaseH-like_sf"/>
</dbReference>
<dbReference type="InterPro" id="IPR036397">
    <property type="entry name" value="RNaseH_sf"/>
</dbReference>
<dbReference type="Gene3D" id="3.30.420.10">
    <property type="entry name" value="Ribonuclease H-like superfamily/Ribonuclease H"/>
    <property type="match status" value="1"/>
</dbReference>
<comment type="caution">
    <text evidence="1">The sequence shown here is derived from an EMBL/GenBank/DDBJ whole genome shotgun (WGS) entry which is preliminary data.</text>
</comment>
<dbReference type="GO" id="GO:0003676">
    <property type="term" value="F:nucleic acid binding"/>
    <property type="evidence" value="ECO:0007669"/>
    <property type="project" value="InterPro"/>
</dbReference>
<dbReference type="OrthoDB" id="6343797at2759"/>
<organism evidence="1 2">
    <name type="scientific">Dentiscutata erythropus</name>
    <dbReference type="NCBI Taxonomy" id="1348616"/>
    <lineage>
        <taxon>Eukaryota</taxon>
        <taxon>Fungi</taxon>
        <taxon>Fungi incertae sedis</taxon>
        <taxon>Mucoromycota</taxon>
        <taxon>Glomeromycotina</taxon>
        <taxon>Glomeromycetes</taxon>
        <taxon>Diversisporales</taxon>
        <taxon>Gigasporaceae</taxon>
        <taxon>Dentiscutata</taxon>
    </lineage>
</organism>
<sequence>MYQIFQPSPRQIPYANYSKITKPNTVHQCDLIEIPYDIDTNSLDDDLIFYYVLLVIDCATRYKDFIFLTSKSSEEVAEAFKSKYNNPDNPLNWPQLLQCDEGCEFMGSVTLIIDEYNINIRRIKAHFRHTSMAIVDHYAGLFELRVFKNQYTIEFLLPTGERCRECEWEL</sequence>
<evidence type="ECO:0000313" key="1">
    <source>
        <dbReference type="EMBL" id="CAG8747257.1"/>
    </source>
</evidence>
<keyword evidence="2" id="KW-1185">Reference proteome</keyword>
<name>A0A9N9IQK9_9GLOM</name>
<dbReference type="EMBL" id="CAJVPY010014570">
    <property type="protein sequence ID" value="CAG8747257.1"/>
    <property type="molecule type" value="Genomic_DNA"/>
</dbReference>
<dbReference type="Proteomes" id="UP000789405">
    <property type="component" value="Unassembled WGS sequence"/>
</dbReference>
<proteinExistence type="predicted"/>